<dbReference type="GO" id="GO:0004850">
    <property type="term" value="F:uridine phosphorylase activity"/>
    <property type="evidence" value="ECO:0007669"/>
    <property type="project" value="UniProtKB-EC"/>
</dbReference>
<dbReference type="GO" id="GO:0006152">
    <property type="term" value="P:purine nucleoside catabolic process"/>
    <property type="evidence" value="ECO:0007669"/>
    <property type="project" value="TreeGrafter"/>
</dbReference>
<dbReference type="GO" id="GO:0005829">
    <property type="term" value="C:cytosol"/>
    <property type="evidence" value="ECO:0007669"/>
    <property type="project" value="TreeGrafter"/>
</dbReference>
<evidence type="ECO:0000256" key="3">
    <source>
        <dbReference type="ARBA" id="ARBA00048447"/>
    </source>
</evidence>
<dbReference type="GO" id="GO:0004731">
    <property type="term" value="F:purine-nucleoside phosphorylase activity"/>
    <property type="evidence" value="ECO:0007669"/>
    <property type="project" value="TreeGrafter"/>
</dbReference>
<dbReference type="InterPro" id="IPR035994">
    <property type="entry name" value="Nucleoside_phosphorylase_sf"/>
</dbReference>
<dbReference type="Proteomes" id="UP000326779">
    <property type="component" value="Chromosome"/>
</dbReference>
<evidence type="ECO:0000313" key="6">
    <source>
        <dbReference type="Proteomes" id="UP000326779"/>
    </source>
</evidence>
<dbReference type="PANTHER" id="PTHR43691:SF11">
    <property type="entry name" value="FI09636P-RELATED"/>
    <property type="match status" value="1"/>
</dbReference>
<dbReference type="KEGG" id="lhb:D1010_12110"/>
<dbReference type="EMBL" id="CP045143">
    <property type="protein sequence ID" value="QFR24066.1"/>
    <property type="molecule type" value="Genomic_DNA"/>
</dbReference>
<evidence type="ECO:0000256" key="1">
    <source>
        <dbReference type="ARBA" id="ARBA00011888"/>
    </source>
</evidence>
<accession>A0A5P8M6C9</accession>
<dbReference type="Pfam" id="PF01048">
    <property type="entry name" value="PNP_UDP_1"/>
    <property type="match status" value="1"/>
</dbReference>
<evidence type="ECO:0000259" key="4">
    <source>
        <dbReference type="Pfam" id="PF01048"/>
    </source>
</evidence>
<dbReference type="InterPro" id="IPR000845">
    <property type="entry name" value="Nucleoside_phosphorylase_d"/>
</dbReference>
<sequence length="264" mass="28782">MGLSLFRKRDDSMSELPILNYDPTQKAVINPFRHEGYHFPAKMLLAFVTPDHLADFYAEYHAQEIGTLLTFSNVVRVQQIRFHGEAIGICPAVIGAPASAQIIDFLIAYGAKQIIAVGSCGVLLDKPENTLLVVTEALRDEGTSYHYLPAAPSIRLDADMAAAIQTSLASVGQPAKPVKTWTNDAFFRETPALIKQYTAAGYEVVEMECAALAAIAQFRGAKFGQILFTADSLANQENYDARDFGRASHTRVLALGVNCLADLN</sequence>
<feature type="domain" description="Nucleoside phosphorylase" evidence="4">
    <location>
        <begin position="72"/>
        <end position="243"/>
    </location>
</feature>
<dbReference type="PANTHER" id="PTHR43691">
    <property type="entry name" value="URIDINE PHOSPHORYLASE"/>
    <property type="match status" value="1"/>
</dbReference>
<protein>
    <recommendedName>
        <fullName evidence="2">Uridine phosphorylase</fullName>
        <ecNumber evidence="1">2.4.2.3</ecNumber>
    </recommendedName>
</protein>
<dbReference type="Gene3D" id="3.40.50.1580">
    <property type="entry name" value="Nucleoside phosphorylase domain"/>
    <property type="match status" value="1"/>
</dbReference>
<organism evidence="5 6">
    <name type="scientific">Schleiferilactobacillus harbinensis</name>
    <dbReference type="NCBI Taxonomy" id="304207"/>
    <lineage>
        <taxon>Bacteria</taxon>
        <taxon>Bacillati</taxon>
        <taxon>Bacillota</taxon>
        <taxon>Bacilli</taxon>
        <taxon>Lactobacillales</taxon>
        <taxon>Lactobacillaceae</taxon>
        <taxon>Schleiferilactobacillus</taxon>
    </lineage>
</organism>
<name>A0A5P8M6C9_9LACO</name>
<comment type="catalytic activity">
    <reaction evidence="3">
        <text>uridine + phosphate = alpha-D-ribose 1-phosphate + uracil</text>
        <dbReference type="Rhea" id="RHEA:24388"/>
        <dbReference type="ChEBI" id="CHEBI:16704"/>
        <dbReference type="ChEBI" id="CHEBI:17568"/>
        <dbReference type="ChEBI" id="CHEBI:43474"/>
        <dbReference type="ChEBI" id="CHEBI:57720"/>
        <dbReference type="EC" id="2.4.2.3"/>
    </reaction>
</comment>
<dbReference type="SUPFAM" id="SSF53167">
    <property type="entry name" value="Purine and uridine phosphorylases"/>
    <property type="match status" value="1"/>
</dbReference>
<dbReference type="AlphaFoldDB" id="A0A5P8M6C9"/>
<proteinExistence type="predicted"/>
<evidence type="ECO:0000313" key="5">
    <source>
        <dbReference type="EMBL" id="QFR24066.1"/>
    </source>
</evidence>
<evidence type="ECO:0000256" key="2">
    <source>
        <dbReference type="ARBA" id="ARBA00021980"/>
    </source>
</evidence>
<gene>
    <name evidence="5" type="ORF">D1010_12110</name>
</gene>
<dbReference type="CDD" id="cd09007">
    <property type="entry name" value="NP-I_spr0068"/>
    <property type="match status" value="1"/>
</dbReference>
<dbReference type="EC" id="2.4.2.3" evidence="1"/>
<reference evidence="5 6" key="1">
    <citation type="submission" date="2019-10" db="EMBL/GenBank/DDBJ databases">
        <title>The completed genome of Lactobacillus harbinensis M1.</title>
        <authorList>
            <person name="Zheng Y."/>
        </authorList>
    </citation>
    <scope>NUCLEOTIDE SEQUENCE [LARGE SCALE GENOMIC DNA]</scope>
    <source>
        <strain evidence="5 6">M1</strain>
    </source>
</reference>